<evidence type="ECO:0000256" key="8">
    <source>
        <dbReference type="ARBA" id="ARBA00023235"/>
    </source>
</evidence>
<feature type="domain" description="N-(5'phosphoribosyl) anthranilate isomerase (PRAI)" evidence="11">
    <location>
        <begin position="6"/>
        <end position="204"/>
    </location>
</feature>
<evidence type="ECO:0000259" key="11">
    <source>
        <dbReference type="Pfam" id="PF00697"/>
    </source>
</evidence>
<comment type="pathway">
    <text evidence="2 9">Amino-acid biosynthesis; L-tryptophan biosynthesis; L-tryptophan from chorismate: step 3/5.</text>
</comment>
<feature type="region of interest" description="Disordered" evidence="10">
    <location>
        <begin position="217"/>
        <end position="236"/>
    </location>
</feature>
<dbReference type="Pfam" id="PF00697">
    <property type="entry name" value="PRAI"/>
    <property type="match status" value="1"/>
</dbReference>
<reference evidence="12" key="1">
    <citation type="submission" date="2020-02" db="EMBL/GenBank/DDBJ databases">
        <authorList>
            <person name="Meier V. D."/>
        </authorList>
    </citation>
    <scope>NUCLEOTIDE SEQUENCE</scope>
    <source>
        <strain evidence="12">AVDCRST_MAG17</strain>
    </source>
</reference>
<proteinExistence type="inferred from homology"/>
<dbReference type="InterPro" id="IPR044643">
    <property type="entry name" value="TrpF_fam"/>
</dbReference>
<dbReference type="Gene3D" id="3.20.20.70">
    <property type="entry name" value="Aldolase class I"/>
    <property type="match status" value="1"/>
</dbReference>
<dbReference type="HAMAP" id="MF_00135">
    <property type="entry name" value="PRAI"/>
    <property type="match status" value="1"/>
</dbReference>
<protein>
    <recommendedName>
        <fullName evidence="4 9">N-(5'-phosphoribosyl)anthranilate isomerase</fullName>
        <shortName evidence="9">PRAI</shortName>
        <ecNumber evidence="3 9">5.3.1.24</ecNumber>
    </recommendedName>
</protein>
<accession>A0A6J4SQS6</accession>
<evidence type="ECO:0000256" key="10">
    <source>
        <dbReference type="SAM" id="MobiDB-lite"/>
    </source>
</evidence>
<evidence type="ECO:0000256" key="4">
    <source>
        <dbReference type="ARBA" id="ARBA00022272"/>
    </source>
</evidence>
<evidence type="ECO:0000256" key="6">
    <source>
        <dbReference type="ARBA" id="ARBA00022822"/>
    </source>
</evidence>
<dbReference type="GO" id="GO:0000162">
    <property type="term" value="P:L-tryptophan biosynthetic process"/>
    <property type="evidence" value="ECO:0007669"/>
    <property type="project" value="UniProtKB-UniRule"/>
</dbReference>
<gene>
    <name evidence="9" type="primary">trpF</name>
    <name evidence="12" type="ORF">AVDCRST_MAG17-1489</name>
</gene>
<dbReference type="AlphaFoldDB" id="A0A6J4SQS6"/>
<sequence length="236" mass="24811">MQRVKVKICGITRPEDARHAVELGAWAIGLIFHAPSSRSCTPAVAEEIAAEVRRHTEIAGVFVNRPLDEVAALADRCSLSILQLHGDEGPAYCREAGRRTGARVMKAVRVRDASTVRALAAWHVDLHLLDAHVDGARGGTGETFNWELAGAHSGRVPLVLSGGLTADNVGAGIAAVRPFAVDTASGTEAAPGRKDPAKVTAFFRAVEVASARLETPLLSLDEPRPEAGVQAAGARP</sequence>
<evidence type="ECO:0000256" key="1">
    <source>
        <dbReference type="ARBA" id="ARBA00001164"/>
    </source>
</evidence>
<dbReference type="GO" id="GO:0004640">
    <property type="term" value="F:phosphoribosylanthranilate isomerase activity"/>
    <property type="evidence" value="ECO:0007669"/>
    <property type="project" value="UniProtKB-UniRule"/>
</dbReference>
<keyword evidence="8 9" id="KW-0413">Isomerase</keyword>
<dbReference type="InterPro" id="IPR011060">
    <property type="entry name" value="RibuloseP-bd_barrel"/>
</dbReference>
<name>A0A6J4SQS6_9ACTN</name>
<dbReference type="SUPFAM" id="SSF51366">
    <property type="entry name" value="Ribulose-phoshate binding barrel"/>
    <property type="match status" value="1"/>
</dbReference>
<evidence type="ECO:0000256" key="2">
    <source>
        <dbReference type="ARBA" id="ARBA00004664"/>
    </source>
</evidence>
<evidence type="ECO:0000256" key="3">
    <source>
        <dbReference type="ARBA" id="ARBA00012572"/>
    </source>
</evidence>
<dbReference type="EMBL" id="CADCVV010000108">
    <property type="protein sequence ID" value="CAA9502792.1"/>
    <property type="molecule type" value="Genomic_DNA"/>
</dbReference>
<evidence type="ECO:0000313" key="12">
    <source>
        <dbReference type="EMBL" id="CAA9502792.1"/>
    </source>
</evidence>
<organism evidence="12">
    <name type="scientific">uncultured Solirubrobacterales bacterium</name>
    <dbReference type="NCBI Taxonomy" id="768556"/>
    <lineage>
        <taxon>Bacteria</taxon>
        <taxon>Bacillati</taxon>
        <taxon>Actinomycetota</taxon>
        <taxon>Thermoleophilia</taxon>
        <taxon>Solirubrobacterales</taxon>
        <taxon>environmental samples</taxon>
    </lineage>
</organism>
<keyword evidence="7 9" id="KW-0057">Aromatic amino acid biosynthesis</keyword>
<evidence type="ECO:0000256" key="5">
    <source>
        <dbReference type="ARBA" id="ARBA00022605"/>
    </source>
</evidence>
<dbReference type="CDD" id="cd00405">
    <property type="entry name" value="PRAI"/>
    <property type="match status" value="1"/>
</dbReference>
<dbReference type="PANTHER" id="PTHR42894">
    <property type="entry name" value="N-(5'-PHOSPHORIBOSYL)ANTHRANILATE ISOMERASE"/>
    <property type="match status" value="1"/>
</dbReference>
<keyword evidence="6 9" id="KW-0822">Tryptophan biosynthesis</keyword>
<evidence type="ECO:0000256" key="9">
    <source>
        <dbReference type="HAMAP-Rule" id="MF_00135"/>
    </source>
</evidence>
<dbReference type="InterPro" id="IPR001240">
    <property type="entry name" value="PRAI_dom"/>
</dbReference>
<comment type="catalytic activity">
    <reaction evidence="1 9">
        <text>N-(5-phospho-beta-D-ribosyl)anthranilate = 1-(2-carboxyphenylamino)-1-deoxy-D-ribulose 5-phosphate</text>
        <dbReference type="Rhea" id="RHEA:21540"/>
        <dbReference type="ChEBI" id="CHEBI:18277"/>
        <dbReference type="ChEBI" id="CHEBI:58613"/>
        <dbReference type="EC" id="5.3.1.24"/>
    </reaction>
</comment>
<dbReference type="UniPathway" id="UPA00035">
    <property type="reaction ID" value="UER00042"/>
</dbReference>
<evidence type="ECO:0000256" key="7">
    <source>
        <dbReference type="ARBA" id="ARBA00023141"/>
    </source>
</evidence>
<keyword evidence="5 9" id="KW-0028">Amino-acid biosynthesis</keyword>
<comment type="similarity">
    <text evidence="9">Belongs to the TrpF family.</text>
</comment>
<dbReference type="PANTHER" id="PTHR42894:SF1">
    <property type="entry name" value="N-(5'-PHOSPHORIBOSYL)ANTHRANILATE ISOMERASE"/>
    <property type="match status" value="1"/>
</dbReference>
<dbReference type="EC" id="5.3.1.24" evidence="3 9"/>
<dbReference type="InterPro" id="IPR013785">
    <property type="entry name" value="Aldolase_TIM"/>
</dbReference>